<dbReference type="PANTHER" id="PTHR43736:SF1">
    <property type="entry name" value="DIHYDRONEOPTERIN TRIPHOSPHATE DIPHOSPHATASE"/>
    <property type="match status" value="1"/>
</dbReference>
<accession>E1JZ04</accession>
<comment type="similarity">
    <text evidence="2">Belongs to the Nudix hydrolase family.</text>
</comment>
<dbReference type="eggNOG" id="COG1051">
    <property type="taxonomic scope" value="Bacteria"/>
</dbReference>
<evidence type="ECO:0000313" key="5">
    <source>
        <dbReference type="Proteomes" id="UP000006250"/>
    </source>
</evidence>
<organism evidence="4 5">
    <name type="scientific">Solidesulfovibrio fructosivorans JJ]</name>
    <dbReference type="NCBI Taxonomy" id="596151"/>
    <lineage>
        <taxon>Bacteria</taxon>
        <taxon>Pseudomonadati</taxon>
        <taxon>Thermodesulfobacteriota</taxon>
        <taxon>Desulfovibrionia</taxon>
        <taxon>Desulfovibrionales</taxon>
        <taxon>Desulfovibrionaceae</taxon>
        <taxon>Solidesulfovibrio</taxon>
    </lineage>
</organism>
<dbReference type="EMBL" id="AECZ01000020">
    <property type="protein sequence ID" value="EFL50420.1"/>
    <property type="molecule type" value="Genomic_DNA"/>
</dbReference>
<evidence type="ECO:0000313" key="4">
    <source>
        <dbReference type="EMBL" id="EFL50420.1"/>
    </source>
</evidence>
<dbReference type="InterPro" id="IPR000086">
    <property type="entry name" value="NUDIX_hydrolase_dom"/>
</dbReference>
<dbReference type="InterPro" id="IPR015797">
    <property type="entry name" value="NUDIX_hydrolase-like_dom_sf"/>
</dbReference>
<evidence type="ECO:0000259" key="3">
    <source>
        <dbReference type="PROSITE" id="PS51462"/>
    </source>
</evidence>
<proteinExistence type="inferred from homology"/>
<dbReference type="PANTHER" id="PTHR43736">
    <property type="entry name" value="ADP-RIBOSE PYROPHOSPHATASE"/>
    <property type="match status" value="1"/>
</dbReference>
<protein>
    <submittedName>
        <fullName evidence="4">NUDIX hydrolase</fullName>
    </submittedName>
</protein>
<dbReference type="SUPFAM" id="SSF55811">
    <property type="entry name" value="Nudix"/>
    <property type="match status" value="1"/>
</dbReference>
<keyword evidence="5" id="KW-1185">Reference proteome</keyword>
<dbReference type="RefSeq" id="WP_005994951.1">
    <property type="nucleotide sequence ID" value="NZ_AECZ01000020.1"/>
</dbReference>
<dbReference type="PRINTS" id="PR00502">
    <property type="entry name" value="NUDIXFAMILY"/>
</dbReference>
<keyword evidence="1 2" id="KW-0378">Hydrolase</keyword>
<evidence type="ECO:0000256" key="2">
    <source>
        <dbReference type="RuleBase" id="RU003476"/>
    </source>
</evidence>
<dbReference type="InterPro" id="IPR020476">
    <property type="entry name" value="Nudix_hydrolase"/>
</dbReference>
<dbReference type="PROSITE" id="PS51462">
    <property type="entry name" value="NUDIX"/>
    <property type="match status" value="1"/>
</dbReference>
<dbReference type="CDD" id="cd18873">
    <property type="entry name" value="NUDIX_NadM_like"/>
    <property type="match status" value="1"/>
</dbReference>
<name>E1JZ04_SOLFR</name>
<evidence type="ECO:0000256" key="1">
    <source>
        <dbReference type="ARBA" id="ARBA00022801"/>
    </source>
</evidence>
<dbReference type="Proteomes" id="UP000006250">
    <property type="component" value="Unassembled WGS sequence"/>
</dbReference>
<reference evidence="4 5" key="1">
    <citation type="submission" date="2010-08" db="EMBL/GenBank/DDBJ databases">
        <title>The draft genome of Desulfovibrio fructosovorans JJ.</title>
        <authorList>
            <consortium name="US DOE Joint Genome Institute (JGI-PGF)"/>
            <person name="Lucas S."/>
            <person name="Copeland A."/>
            <person name="Lapidus A."/>
            <person name="Cheng J.-F."/>
            <person name="Bruce D."/>
            <person name="Goodwin L."/>
            <person name="Pitluck S."/>
            <person name="Land M.L."/>
            <person name="Hauser L."/>
            <person name="Chang Y.-J."/>
            <person name="Jeffries C."/>
            <person name="Wall J.D."/>
            <person name="Stahl D.A."/>
            <person name="Arkin A.P."/>
            <person name="Dehal P."/>
            <person name="Stolyar S.M."/>
            <person name="Hazen T.C."/>
            <person name="Woyke T.J."/>
        </authorList>
    </citation>
    <scope>NUCLEOTIDE SEQUENCE [LARGE SCALE GENOMIC DNA]</scope>
    <source>
        <strain evidence="4 5">JJ</strain>
    </source>
</reference>
<dbReference type="Pfam" id="PF00293">
    <property type="entry name" value="NUDIX"/>
    <property type="match status" value="1"/>
</dbReference>
<feature type="domain" description="Nudix hydrolase" evidence="3">
    <location>
        <begin position="19"/>
        <end position="146"/>
    </location>
</feature>
<comment type="caution">
    <text evidence="4">The sequence shown here is derived from an EMBL/GenBank/DDBJ whole genome shotgun (WGS) entry which is preliminary data.</text>
</comment>
<sequence>MALTKPCPHCGQPVVHYRNPVPTVDALIHLPGRGIVLVKRLNEPFGWALPGGFIDYGEPAEIACVREAKEETGLTVELTGLLGVYSDPSRDPRQHTMSVVYTAQALDPDELAAGDDAKEVGVFPVGQWPSPLCFDHARILSDYVALFKKVNPR</sequence>
<gene>
    <name evidence="4" type="ORF">DesfrDRAFT_2853</name>
</gene>
<dbReference type="PROSITE" id="PS00893">
    <property type="entry name" value="NUDIX_BOX"/>
    <property type="match status" value="1"/>
</dbReference>
<dbReference type="InterPro" id="IPR020084">
    <property type="entry name" value="NUDIX_hydrolase_CS"/>
</dbReference>
<dbReference type="OrthoDB" id="9761969at2"/>
<dbReference type="AlphaFoldDB" id="E1JZ04"/>
<dbReference type="GO" id="GO:0016787">
    <property type="term" value="F:hydrolase activity"/>
    <property type="evidence" value="ECO:0007669"/>
    <property type="project" value="UniProtKB-KW"/>
</dbReference>
<dbReference type="Gene3D" id="3.90.79.10">
    <property type="entry name" value="Nucleoside Triphosphate Pyrophosphohydrolase"/>
    <property type="match status" value="1"/>
</dbReference>
<dbReference type="STRING" id="596151.DesfrDRAFT_2853"/>